<dbReference type="EMBL" id="CM044701">
    <property type="protein sequence ID" value="KAI5680548.1"/>
    <property type="molecule type" value="Genomic_DNA"/>
</dbReference>
<sequence length="190" mass="21353">MRTSHGLSCSCELITWFDHILPIQLVDIEALWRTLEIDNFHIPLQEKDMYMYSKMRSLIDLLHQISSRPISKVREMHRLVKGVLNPILLEDPGMPLTSPLEVCVTKGRKKMNSTKRDKFSSGSGFSSGFGSGSSFGSGFCGNPTPCSTFPYIDAFPSFIYPFIENLKNVIGDGNCGYRVVANFVFGDERQ</sequence>
<evidence type="ECO:0000313" key="1">
    <source>
        <dbReference type="EMBL" id="KAI5680548.1"/>
    </source>
</evidence>
<keyword evidence="2" id="KW-1185">Reference proteome</keyword>
<reference evidence="2" key="1">
    <citation type="journal article" date="2023" name="Nat. Plants">
        <title>Single-cell RNA sequencing provides a high-resolution roadmap for understanding the multicellular compartmentation of specialized metabolism.</title>
        <authorList>
            <person name="Sun S."/>
            <person name="Shen X."/>
            <person name="Li Y."/>
            <person name="Li Y."/>
            <person name="Wang S."/>
            <person name="Li R."/>
            <person name="Zhang H."/>
            <person name="Shen G."/>
            <person name="Guo B."/>
            <person name="Wei J."/>
            <person name="Xu J."/>
            <person name="St-Pierre B."/>
            <person name="Chen S."/>
            <person name="Sun C."/>
        </authorList>
    </citation>
    <scope>NUCLEOTIDE SEQUENCE [LARGE SCALE GENOMIC DNA]</scope>
</reference>
<accession>A0ACC0C702</accession>
<proteinExistence type="predicted"/>
<gene>
    <name evidence="1" type="ORF">M9H77_01775</name>
</gene>
<dbReference type="Proteomes" id="UP001060085">
    <property type="component" value="Linkage Group LG01"/>
</dbReference>
<name>A0ACC0C702_CATRO</name>
<evidence type="ECO:0000313" key="2">
    <source>
        <dbReference type="Proteomes" id="UP001060085"/>
    </source>
</evidence>
<organism evidence="1 2">
    <name type="scientific">Catharanthus roseus</name>
    <name type="common">Madagascar periwinkle</name>
    <name type="synonym">Vinca rosea</name>
    <dbReference type="NCBI Taxonomy" id="4058"/>
    <lineage>
        <taxon>Eukaryota</taxon>
        <taxon>Viridiplantae</taxon>
        <taxon>Streptophyta</taxon>
        <taxon>Embryophyta</taxon>
        <taxon>Tracheophyta</taxon>
        <taxon>Spermatophyta</taxon>
        <taxon>Magnoliopsida</taxon>
        <taxon>eudicotyledons</taxon>
        <taxon>Gunneridae</taxon>
        <taxon>Pentapetalae</taxon>
        <taxon>asterids</taxon>
        <taxon>lamiids</taxon>
        <taxon>Gentianales</taxon>
        <taxon>Apocynaceae</taxon>
        <taxon>Rauvolfioideae</taxon>
        <taxon>Vinceae</taxon>
        <taxon>Catharanthinae</taxon>
        <taxon>Catharanthus</taxon>
    </lineage>
</organism>
<comment type="caution">
    <text evidence="1">The sequence shown here is derived from an EMBL/GenBank/DDBJ whole genome shotgun (WGS) entry which is preliminary data.</text>
</comment>
<protein>
    <submittedName>
        <fullName evidence="1">Uncharacterized protein</fullName>
    </submittedName>
</protein>